<evidence type="ECO:0000313" key="2">
    <source>
        <dbReference type="EMBL" id="KAJ9678771.1"/>
    </source>
</evidence>
<name>A0AA38YXZ5_VITRO</name>
<accession>A0AA38YXZ5</accession>
<feature type="compositionally biased region" description="Polar residues" evidence="1">
    <location>
        <begin position="38"/>
        <end position="47"/>
    </location>
</feature>
<evidence type="ECO:0000313" key="3">
    <source>
        <dbReference type="Proteomes" id="UP001168098"/>
    </source>
</evidence>
<gene>
    <name evidence="2" type="ORF">PVL29_020845</name>
</gene>
<comment type="caution">
    <text evidence="2">The sequence shown here is derived from an EMBL/GenBank/DDBJ whole genome shotgun (WGS) entry which is preliminary data.</text>
</comment>
<feature type="region of interest" description="Disordered" evidence="1">
    <location>
        <begin position="1"/>
        <end position="71"/>
    </location>
</feature>
<protein>
    <submittedName>
        <fullName evidence="2">Uncharacterized protein</fullName>
    </submittedName>
</protein>
<keyword evidence="3" id="KW-1185">Reference proteome</keyword>
<reference evidence="2 3" key="1">
    <citation type="journal article" date="2023" name="BMC Biotechnol.">
        <title>Vitis rotundifolia cv Carlos genome sequencing.</title>
        <authorList>
            <person name="Huff M."/>
            <person name="Hulse-Kemp A."/>
            <person name="Scheffler B."/>
            <person name="Youngblood R."/>
            <person name="Simpson S."/>
            <person name="Babiker E."/>
            <person name="Staton M."/>
        </authorList>
    </citation>
    <scope>NUCLEOTIDE SEQUENCE [LARGE SCALE GENOMIC DNA]</scope>
    <source>
        <tissue evidence="2">Leaf</tissue>
    </source>
</reference>
<evidence type="ECO:0000256" key="1">
    <source>
        <dbReference type="SAM" id="MobiDB-lite"/>
    </source>
</evidence>
<proteinExistence type="predicted"/>
<dbReference type="AlphaFoldDB" id="A0AA38YXZ5"/>
<sequence>MKLSIANHGSKKDLIVDRQKERHDGKKSDMTSKKPIQESMTINTTPVKISARDKKKEVKEDGPIQENERRRFTLKELEEKKYPFPDSDVPNLLEDLL</sequence>
<organism evidence="2 3">
    <name type="scientific">Vitis rotundifolia</name>
    <name type="common">Muscadine grape</name>
    <dbReference type="NCBI Taxonomy" id="103349"/>
    <lineage>
        <taxon>Eukaryota</taxon>
        <taxon>Viridiplantae</taxon>
        <taxon>Streptophyta</taxon>
        <taxon>Embryophyta</taxon>
        <taxon>Tracheophyta</taxon>
        <taxon>Spermatophyta</taxon>
        <taxon>Magnoliopsida</taxon>
        <taxon>eudicotyledons</taxon>
        <taxon>Gunneridae</taxon>
        <taxon>Pentapetalae</taxon>
        <taxon>rosids</taxon>
        <taxon>Vitales</taxon>
        <taxon>Vitaceae</taxon>
        <taxon>Viteae</taxon>
        <taxon>Vitis</taxon>
    </lineage>
</organism>
<feature type="compositionally biased region" description="Basic and acidic residues" evidence="1">
    <location>
        <begin position="10"/>
        <end position="36"/>
    </location>
</feature>
<dbReference type="Proteomes" id="UP001168098">
    <property type="component" value="Unassembled WGS sequence"/>
</dbReference>
<feature type="compositionally biased region" description="Basic and acidic residues" evidence="1">
    <location>
        <begin position="50"/>
        <end position="71"/>
    </location>
</feature>
<dbReference type="EMBL" id="JARBHA010000016">
    <property type="protein sequence ID" value="KAJ9678771.1"/>
    <property type="molecule type" value="Genomic_DNA"/>
</dbReference>